<comment type="similarity">
    <text evidence="1">Belongs to the eukaryotic ribosomal protein eL18 family.</text>
</comment>
<feature type="coiled-coil region" evidence="4">
    <location>
        <begin position="167"/>
        <end position="206"/>
    </location>
</feature>
<evidence type="ECO:0000256" key="3">
    <source>
        <dbReference type="ARBA" id="ARBA00023274"/>
    </source>
</evidence>
<feature type="domain" description="Large ribosomal subunit protein uL15/eL18" evidence="6">
    <location>
        <begin position="452"/>
        <end position="632"/>
    </location>
</feature>
<evidence type="ECO:0000313" key="7">
    <source>
        <dbReference type="EMBL" id="KAG0304056.1"/>
    </source>
</evidence>
<dbReference type="GO" id="GO:0022625">
    <property type="term" value="C:cytosolic large ribosomal subunit"/>
    <property type="evidence" value="ECO:0007669"/>
    <property type="project" value="TreeGrafter"/>
</dbReference>
<feature type="region of interest" description="Disordered" evidence="5">
    <location>
        <begin position="602"/>
        <end position="633"/>
    </location>
</feature>
<keyword evidence="2" id="KW-0689">Ribosomal protein</keyword>
<dbReference type="GO" id="GO:0003735">
    <property type="term" value="F:structural constituent of ribosome"/>
    <property type="evidence" value="ECO:0007669"/>
    <property type="project" value="InterPro"/>
</dbReference>
<dbReference type="InterPro" id="IPR036227">
    <property type="entry name" value="Ribosomal_uL15/eL18_sf"/>
</dbReference>
<evidence type="ECO:0000259" key="6">
    <source>
        <dbReference type="Pfam" id="PF17135"/>
    </source>
</evidence>
<dbReference type="AlphaFoldDB" id="A0A9P6R049"/>
<dbReference type="GO" id="GO:0006412">
    <property type="term" value="P:translation"/>
    <property type="evidence" value="ECO:0007669"/>
    <property type="project" value="InterPro"/>
</dbReference>
<dbReference type="Gene3D" id="3.100.10.10">
    <property type="match status" value="1"/>
</dbReference>
<dbReference type="Proteomes" id="UP000823405">
    <property type="component" value="Unassembled WGS sequence"/>
</dbReference>
<dbReference type="InterPro" id="IPR021132">
    <property type="entry name" value="Ribosomal_eL18/eL18-A/B/_CS"/>
</dbReference>
<evidence type="ECO:0000256" key="4">
    <source>
        <dbReference type="SAM" id="Coils"/>
    </source>
</evidence>
<protein>
    <recommendedName>
        <fullName evidence="6">Large ribosomal subunit protein uL15/eL18 domain-containing protein</fullName>
    </recommendedName>
</protein>
<feature type="compositionally biased region" description="Basic residues" evidence="5">
    <location>
        <begin position="623"/>
        <end position="633"/>
    </location>
</feature>
<accession>A0A9P6R049</accession>
<gene>
    <name evidence="7" type="ORF">BGZ97_001639</name>
</gene>
<comment type="caution">
    <text evidence="7">The sequence shown here is derived from an EMBL/GenBank/DDBJ whole genome shotgun (WGS) entry which is preliminary data.</text>
</comment>
<dbReference type="GO" id="GO:0003723">
    <property type="term" value="F:RNA binding"/>
    <property type="evidence" value="ECO:0007669"/>
    <property type="project" value="TreeGrafter"/>
</dbReference>
<name>A0A9P6R049_9FUNG</name>
<keyword evidence="8" id="KW-1185">Reference proteome</keyword>
<dbReference type="Pfam" id="PF17135">
    <property type="entry name" value="Ribosomal_L18"/>
    <property type="match status" value="1"/>
</dbReference>
<dbReference type="EMBL" id="JAAAIN010001340">
    <property type="protein sequence ID" value="KAG0304056.1"/>
    <property type="molecule type" value="Genomic_DNA"/>
</dbReference>
<dbReference type="PROSITE" id="PS01106">
    <property type="entry name" value="RIBOSOMAL_L18E"/>
    <property type="match status" value="1"/>
</dbReference>
<dbReference type="InterPro" id="IPR021131">
    <property type="entry name" value="Ribosomal_uL15/eL18"/>
</dbReference>
<dbReference type="PANTHER" id="PTHR10934">
    <property type="entry name" value="60S RIBOSOMAL PROTEIN L18"/>
    <property type="match status" value="1"/>
</dbReference>
<dbReference type="PANTHER" id="PTHR10934:SF2">
    <property type="entry name" value="LARGE RIBOSOMAL SUBUNIT PROTEIN EL18"/>
    <property type="match status" value="1"/>
</dbReference>
<dbReference type="FunFam" id="3.100.10.10:FF:000001">
    <property type="entry name" value="60S ribosomal protein L18"/>
    <property type="match status" value="1"/>
</dbReference>
<keyword evidence="4" id="KW-0175">Coiled coil</keyword>
<dbReference type="InterPro" id="IPR000039">
    <property type="entry name" value="Ribosomal_eL18"/>
</dbReference>
<dbReference type="OrthoDB" id="2195113at2759"/>
<feature type="region of interest" description="Disordered" evidence="5">
    <location>
        <begin position="1"/>
        <end position="26"/>
    </location>
</feature>
<evidence type="ECO:0000256" key="1">
    <source>
        <dbReference type="ARBA" id="ARBA00006815"/>
    </source>
</evidence>
<evidence type="ECO:0000313" key="8">
    <source>
        <dbReference type="Proteomes" id="UP000823405"/>
    </source>
</evidence>
<feature type="coiled-coil region" evidence="4">
    <location>
        <begin position="87"/>
        <end position="136"/>
    </location>
</feature>
<evidence type="ECO:0000256" key="5">
    <source>
        <dbReference type="SAM" id="MobiDB-lite"/>
    </source>
</evidence>
<sequence>MSVTAPAPASAQKSNYVKKPSQEEKDQTLKEIEANMEKIRPRLNAVREAIASVTGKSESDPRTALRKRLGELRDQQAENKKGKQVKIDQLTALNNSLKKKIADLKAIQDKLPFKTQDAVEAQINKLEKQLESGSLKLVEEKRILAEISSLKKAKKSVDAAQAQQIAIDDDKAAIAALKETIDDQTAKTLSAEYNKIQAQLDEITKSKDEIWKKRNDLFDERTRLQKELDTEYQRKKTVNDEYFNALREYNKHQQEMQVRKREEYQAKKQQELEEKRLAVAKEERELAEIPAFTNEIVTCDSVYKYLLQFSTDEKRIADAAAVAPVDAPAANVRQVDTAANVPAGADKVEEVFFAGKSKKNKGPKEKKVEGNSFKLPLAVLEQLLELKVVVPTSPADLEKTLDALIEKRDGFKANQEKATAENKRKAEERIAKLTISESGEVTEATPEKATEGIDIKKHHVRNKNRQAPKSEDVYLLLLVKLYRFLARRTDSSFNKVVLKRLFMSRVNRPPMSVSRVARNMAGKDGKTAVIVGTVTDDNRFLEVPKLSIACLRITKSAKARVLKAGGEVITFDQLALRAPTGANTVLLRGKKNTREAVKHFGMGPGKHAKPYVQSKGRKFEKARGRRASRGFKA</sequence>
<proteinExistence type="inferred from homology"/>
<dbReference type="SUPFAM" id="SSF52080">
    <property type="entry name" value="Ribosomal proteins L15p and L18e"/>
    <property type="match status" value="1"/>
</dbReference>
<evidence type="ECO:0000256" key="2">
    <source>
        <dbReference type="ARBA" id="ARBA00022980"/>
    </source>
</evidence>
<organism evidence="7 8">
    <name type="scientific">Linnemannia gamsii</name>
    <dbReference type="NCBI Taxonomy" id="64522"/>
    <lineage>
        <taxon>Eukaryota</taxon>
        <taxon>Fungi</taxon>
        <taxon>Fungi incertae sedis</taxon>
        <taxon>Mucoromycota</taxon>
        <taxon>Mortierellomycotina</taxon>
        <taxon>Mortierellomycetes</taxon>
        <taxon>Mortierellales</taxon>
        <taxon>Mortierellaceae</taxon>
        <taxon>Linnemannia</taxon>
    </lineage>
</organism>
<keyword evidence="3" id="KW-0687">Ribonucleoprotein</keyword>
<reference evidence="7" key="1">
    <citation type="journal article" date="2020" name="Fungal Divers.">
        <title>Resolving the Mortierellaceae phylogeny through synthesis of multi-gene phylogenetics and phylogenomics.</title>
        <authorList>
            <person name="Vandepol N."/>
            <person name="Liber J."/>
            <person name="Desiro A."/>
            <person name="Na H."/>
            <person name="Kennedy M."/>
            <person name="Barry K."/>
            <person name="Grigoriev I.V."/>
            <person name="Miller A.N."/>
            <person name="O'Donnell K."/>
            <person name="Stajich J.E."/>
            <person name="Bonito G."/>
        </authorList>
    </citation>
    <scope>NUCLEOTIDE SEQUENCE</scope>
    <source>
        <strain evidence="7">NVP60</strain>
    </source>
</reference>